<feature type="domain" description="Phospholipid/glycerol acyltransferase" evidence="11">
    <location>
        <begin position="1234"/>
        <end position="1398"/>
    </location>
</feature>
<dbReference type="InterPro" id="IPR002123">
    <property type="entry name" value="Plipid/glycerol_acylTrfase"/>
</dbReference>
<protein>
    <recommendedName>
        <fullName evidence="11">Phospholipid/glycerol acyltransferase domain-containing protein</fullName>
    </recommendedName>
</protein>
<evidence type="ECO:0000256" key="5">
    <source>
        <dbReference type="ARBA" id="ARBA00023098"/>
    </source>
</evidence>
<evidence type="ECO:0000256" key="3">
    <source>
        <dbReference type="ARBA" id="ARBA00010524"/>
    </source>
</evidence>
<dbReference type="GO" id="GO:0006644">
    <property type="term" value="P:phospholipid metabolic process"/>
    <property type="evidence" value="ECO:0007669"/>
    <property type="project" value="InterPro"/>
</dbReference>
<dbReference type="PANTHER" id="PTHR23083:SF464">
    <property type="entry name" value="TETRATRICOPEPTIDE REPEAT DOMAIN 7, ISOFORM A"/>
    <property type="match status" value="1"/>
</dbReference>
<feature type="region of interest" description="Disordered" evidence="10">
    <location>
        <begin position="813"/>
        <end position="948"/>
    </location>
</feature>
<dbReference type="OrthoDB" id="29013at2759"/>
<dbReference type="Gene3D" id="1.25.40.10">
    <property type="entry name" value="Tetratricopeptide repeat domain"/>
    <property type="match status" value="2"/>
</dbReference>
<feature type="region of interest" description="Disordered" evidence="10">
    <location>
        <begin position="967"/>
        <end position="1008"/>
    </location>
</feature>
<feature type="compositionally biased region" description="Basic and acidic residues" evidence="10">
    <location>
        <begin position="999"/>
        <end position="1008"/>
    </location>
</feature>
<organism evidence="12 13">
    <name type="scientific">Dentipellis fragilis</name>
    <dbReference type="NCBI Taxonomy" id="205917"/>
    <lineage>
        <taxon>Eukaryota</taxon>
        <taxon>Fungi</taxon>
        <taxon>Dikarya</taxon>
        <taxon>Basidiomycota</taxon>
        <taxon>Agaricomycotina</taxon>
        <taxon>Agaricomycetes</taxon>
        <taxon>Russulales</taxon>
        <taxon>Hericiaceae</taxon>
        <taxon>Dentipellis</taxon>
    </lineage>
</organism>
<evidence type="ECO:0000256" key="1">
    <source>
        <dbReference type="ARBA" id="ARBA00002550"/>
    </source>
</evidence>
<keyword evidence="9" id="KW-0802">TPR repeat</keyword>
<dbReference type="SUPFAM" id="SSF48452">
    <property type="entry name" value="TPR-like"/>
    <property type="match status" value="2"/>
</dbReference>
<dbReference type="CDD" id="cd07989">
    <property type="entry name" value="LPLAT_AGPAT-like"/>
    <property type="match status" value="1"/>
</dbReference>
<dbReference type="InterPro" id="IPR011990">
    <property type="entry name" value="TPR-like_helical_dom_sf"/>
</dbReference>
<feature type="compositionally biased region" description="Basic and acidic residues" evidence="10">
    <location>
        <begin position="893"/>
        <end position="909"/>
    </location>
</feature>
<comment type="function">
    <text evidence="1">Involved in endocytosis.</text>
</comment>
<dbReference type="PROSITE" id="PS50005">
    <property type="entry name" value="TPR"/>
    <property type="match status" value="1"/>
</dbReference>
<dbReference type="SUPFAM" id="SSF69593">
    <property type="entry name" value="Glycerol-3-phosphate (1)-acyltransferase"/>
    <property type="match status" value="1"/>
</dbReference>
<dbReference type="GO" id="GO:0016746">
    <property type="term" value="F:acyltransferase activity"/>
    <property type="evidence" value="ECO:0007669"/>
    <property type="project" value="UniProtKB-KW"/>
</dbReference>
<dbReference type="EMBL" id="SEOQ01000123">
    <property type="protein sequence ID" value="TFY69955.1"/>
    <property type="molecule type" value="Genomic_DNA"/>
</dbReference>
<reference evidence="12 13" key="1">
    <citation type="submission" date="2019-02" db="EMBL/GenBank/DDBJ databases">
        <title>Genome sequencing of the rare red list fungi Dentipellis fragilis.</title>
        <authorList>
            <person name="Buettner E."/>
            <person name="Kellner H."/>
        </authorList>
    </citation>
    <scope>NUCLEOTIDE SEQUENCE [LARGE SCALE GENOMIC DNA]</scope>
    <source>
        <strain evidence="12 13">DSM 105465</strain>
    </source>
</reference>
<comment type="subcellular location">
    <subcellularLocation>
        <location evidence="2">Membrane</location>
    </subcellularLocation>
</comment>
<proteinExistence type="inferred from homology"/>
<evidence type="ECO:0000256" key="7">
    <source>
        <dbReference type="ARBA" id="ARBA00023315"/>
    </source>
</evidence>
<comment type="similarity">
    <text evidence="3">Belongs to the taffazin family.</text>
</comment>
<dbReference type="InterPro" id="IPR019734">
    <property type="entry name" value="TPR_rpt"/>
</dbReference>
<comment type="similarity">
    <text evidence="8">Belongs to the YPP1 family.</text>
</comment>
<keyword evidence="5" id="KW-0443">Lipid metabolism</keyword>
<feature type="repeat" description="TPR" evidence="9">
    <location>
        <begin position="1048"/>
        <end position="1081"/>
    </location>
</feature>
<sequence>MSQAKGKHYWTQLRAALTGGHWGSSTPAKAYNGAPLSWSELLRKFNKHNHGYHDVAEIASQTQALALFIAGSPSERDLDRDACNPAGPLVLGDECFIAEGRRQEAAQSVEALKNLECESPNSDSLKLLLACYEFALGRPEECLSYLKQVRDLADAHGRLNPSTSVRSTGSSALALQVPSVSGDSSVSFTGSFVSIDSSASVADIRDGRAWAAVEVIRSICLQGMCYEILMPNEPDKTLPIYLNAVQNLPTLEAEISRTSPPNPLPTTGTGQAHLEYTSFTRYRELWRWVERLLWRAIIIASRVCHLGGSDESILWSLFAHYQTCSAHWPPTFRTEHRSTISTLYLRALVLRSRLPGLPPLPSNASINSAALDPTTAAWLPAARRAVRDYRDILSVCTRFPRAGERNVKVEEFVDMCVAVWEASGAAGEHAGWVVDILWWATRLTFNSHRVFRHMARICGTAGDFALAKRTLRLYAQMVGKARESGADCDTDENWVTTLVWGARMLCRLALAEEPSKDVQAIEDAREAGEMIDKAKTRINSDDVEQKALVELAEGIWNTVMAIVEQDHLTRMSRLTAALTHFQSSIDASPSAAAHYHLALAYYRPIPKRNLTRALVHARSAVELEPSEIRYWHVLGLLLVAEEDWAGARGVLEVGAAIDEQFWSGESPEQKAAPVTITVNGDGTTDTINGNSISDAHGETARHTDCGGDERQRTYARHRGRHGERLRERRHAGGYRAVDGCADGRCIQLDSTAAHATSSLLEPLPDHPRPTRPERFEQALQLRMTQLALTELVEGPEGAGEKWIEVFEWFAQRKGVGKEQSRRTSMDTSRQSMEIKSENGRANPDAGSEAMSNAGNDVDGDDCQYPTAPIPITFTPATPMHPGDSNQAFDENEAEKTTPRNSSDDKEKPAKKVQKMLKSRVHKGQQRITTIGKKIGHGVGRGNSLSLRRSSSTPQFYNLVGQSYQASSIHSRRQFSPFTSTQELPRPESPPPPPPPAAVPREDGDRPRRERRLLSDLWLMSAATFRRSGKVEQARAAIQEAEVRDEENPNVWVQFGLYNVALGHRNRGIQAFNKALFLAPDHIPATIHLCQQYLSSPNASPSLSSSPLTASAADDDVEPDYVDLAVGMLTDLTKGPGWDVAEAWYFLGRAHGMRGIRDRERECLSFALGLAEGRVVRDVARAHPMQRIVSAATVTTTGLLCKAFLNLGLASVTVNGLPTLMNALNDKERALGRGVVTVSNHISTLDAEWLTRILAKDSLDDPLAWGVLPARTYWNTRMTRWSLGAADIIFTNPRAEDCARREVFSRAFFRNGQVLKTVRGDGIYQPALDSAIEKLQRGQWVRAFSCLVHLFGEGKVCQSDTYVYENGKVKIPRFKWGIGRILMETTRPPVIIPVWLTGFDKLMPEGRKAPWKFIPRVGTQLSVTFGEPIPPEDIKAALEPGIRHGEGDVRSWVTDTGVVPSQGLQARDMGAEEESRLIRSAVTAVVQQRVEALGSAVQARLTRGV</sequence>
<evidence type="ECO:0000256" key="9">
    <source>
        <dbReference type="PROSITE-ProRule" id="PRU00339"/>
    </source>
</evidence>
<feature type="compositionally biased region" description="Low complexity" evidence="10">
    <location>
        <begin position="865"/>
        <end position="877"/>
    </location>
</feature>
<dbReference type="SMART" id="SM00028">
    <property type="entry name" value="TPR"/>
    <property type="match status" value="5"/>
</dbReference>
<dbReference type="Pfam" id="PF01553">
    <property type="entry name" value="Acyltransferase"/>
    <property type="match status" value="1"/>
</dbReference>
<gene>
    <name evidence="12" type="ORF">EVG20_g2925</name>
</gene>
<evidence type="ECO:0000313" key="12">
    <source>
        <dbReference type="EMBL" id="TFY69955.1"/>
    </source>
</evidence>
<dbReference type="Proteomes" id="UP000298327">
    <property type="component" value="Unassembled WGS sequence"/>
</dbReference>
<evidence type="ECO:0000256" key="6">
    <source>
        <dbReference type="ARBA" id="ARBA00023136"/>
    </source>
</evidence>
<evidence type="ECO:0000256" key="4">
    <source>
        <dbReference type="ARBA" id="ARBA00022679"/>
    </source>
</evidence>
<dbReference type="InterPro" id="IPR051722">
    <property type="entry name" value="Endocytosis_PI4K-reg_protein"/>
</dbReference>
<keyword evidence="7" id="KW-0012">Acyltransferase</keyword>
<feature type="compositionally biased region" description="Pro residues" evidence="10">
    <location>
        <begin position="986"/>
        <end position="997"/>
    </location>
</feature>
<keyword evidence="4" id="KW-0808">Transferase</keyword>
<dbReference type="PANTHER" id="PTHR23083">
    <property type="entry name" value="TETRATRICOPEPTIDE REPEAT PROTEIN, TPR"/>
    <property type="match status" value="1"/>
</dbReference>
<dbReference type="GO" id="GO:0016020">
    <property type="term" value="C:membrane"/>
    <property type="evidence" value="ECO:0007669"/>
    <property type="project" value="UniProtKB-SubCell"/>
</dbReference>
<evidence type="ECO:0000256" key="8">
    <source>
        <dbReference type="ARBA" id="ARBA00038251"/>
    </source>
</evidence>
<feature type="compositionally biased region" description="Basic and acidic residues" evidence="10">
    <location>
        <begin position="815"/>
        <end position="824"/>
    </location>
</feature>
<evidence type="ECO:0000259" key="11">
    <source>
        <dbReference type="SMART" id="SM00563"/>
    </source>
</evidence>
<dbReference type="InterPro" id="IPR000872">
    <property type="entry name" value="Tafazzin"/>
</dbReference>
<evidence type="ECO:0000256" key="10">
    <source>
        <dbReference type="SAM" id="MobiDB-lite"/>
    </source>
</evidence>
<feature type="compositionally biased region" description="Polar residues" evidence="10">
    <location>
        <begin position="967"/>
        <end position="982"/>
    </location>
</feature>
<evidence type="ECO:0000256" key="2">
    <source>
        <dbReference type="ARBA" id="ARBA00004370"/>
    </source>
</evidence>
<feature type="compositionally biased region" description="Basic residues" evidence="10">
    <location>
        <begin position="910"/>
        <end position="924"/>
    </location>
</feature>
<accession>A0A4Y9Z5F8</accession>
<keyword evidence="13" id="KW-1185">Reference proteome</keyword>
<dbReference type="PRINTS" id="PR00979">
    <property type="entry name" value="TAFAZZIN"/>
</dbReference>
<comment type="caution">
    <text evidence="12">The sequence shown here is derived from an EMBL/GenBank/DDBJ whole genome shotgun (WGS) entry which is preliminary data.</text>
</comment>
<name>A0A4Y9Z5F8_9AGAM</name>
<keyword evidence="6" id="KW-0472">Membrane</keyword>
<dbReference type="STRING" id="205917.A0A4Y9Z5F8"/>
<evidence type="ECO:0000313" key="13">
    <source>
        <dbReference type="Proteomes" id="UP000298327"/>
    </source>
</evidence>
<dbReference type="SMART" id="SM00563">
    <property type="entry name" value="PlsC"/>
    <property type="match status" value="1"/>
</dbReference>